<evidence type="ECO:0000313" key="1">
    <source>
        <dbReference type="EMBL" id="MBO0903867.1"/>
    </source>
</evidence>
<proteinExistence type="predicted"/>
<dbReference type="PANTHER" id="PTHR34472:SF1">
    <property type="entry name" value="SULFUR CARRIER PROTEIN THIS"/>
    <property type="match status" value="1"/>
</dbReference>
<protein>
    <submittedName>
        <fullName evidence="1">Sulfur carrier protein ThiS</fullName>
    </submittedName>
</protein>
<evidence type="ECO:0000313" key="2">
    <source>
        <dbReference type="Proteomes" id="UP000664288"/>
    </source>
</evidence>
<dbReference type="InterPro" id="IPR012675">
    <property type="entry name" value="Beta-grasp_dom_sf"/>
</dbReference>
<reference evidence="1 2" key="1">
    <citation type="submission" date="2021-03" db="EMBL/GenBank/DDBJ databases">
        <title>Whole genome sequence of Jiella sp. MQZ13P-4.</title>
        <authorList>
            <person name="Tuo L."/>
        </authorList>
    </citation>
    <scope>NUCLEOTIDE SEQUENCE [LARGE SCALE GENOMIC DNA]</scope>
    <source>
        <strain evidence="1 2">MQZ13P-4</strain>
    </source>
</reference>
<dbReference type="InterPro" id="IPR010035">
    <property type="entry name" value="Thi_S"/>
</dbReference>
<comment type="caution">
    <text evidence="1">The sequence shown here is derived from an EMBL/GenBank/DDBJ whole genome shotgun (WGS) entry which is preliminary data.</text>
</comment>
<dbReference type="CDD" id="cd00565">
    <property type="entry name" value="Ubl_ThiS"/>
    <property type="match status" value="1"/>
</dbReference>
<gene>
    <name evidence="1" type="primary">thiS</name>
    <name evidence="1" type="ORF">J1C47_09460</name>
</gene>
<accession>A0ABS3J2I0</accession>
<name>A0ABS3J2I0_9HYPH</name>
<organism evidence="1 2">
    <name type="scientific">Jiella sonneratiae</name>
    <dbReference type="NCBI Taxonomy" id="2816856"/>
    <lineage>
        <taxon>Bacteria</taxon>
        <taxon>Pseudomonadati</taxon>
        <taxon>Pseudomonadota</taxon>
        <taxon>Alphaproteobacteria</taxon>
        <taxon>Hyphomicrobiales</taxon>
        <taxon>Aurantimonadaceae</taxon>
        <taxon>Jiella</taxon>
    </lineage>
</organism>
<dbReference type="NCBIfam" id="TIGR01683">
    <property type="entry name" value="thiS"/>
    <property type="match status" value="1"/>
</dbReference>
<sequence length="65" mass="6730">MKILLNGEAAEVKAATLQAVLAELGYVDGPFATALNREFVPACERAGTRLAEGDALEVIAPMQGG</sequence>
<dbReference type="RefSeq" id="WP_207350517.1">
    <property type="nucleotide sequence ID" value="NZ_JAFMPY010000008.1"/>
</dbReference>
<dbReference type="SUPFAM" id="SSF54285">
    <property type="entry name" value="MoaD/ThiS"/>
    <property type="match status" value="1"/>
</dbReference>
<dbReference type="Proteomes" id="UP000664288">
    <property type="component" value="Unassembled WGS sequence"/>
</dbReference>
<dbReference type="EMBL" id="JAFMPY010000008">
    <property type="protein sequence ID" value="MBO0903867.1"/>
    <property type="molecule type" value="Genomic_DNA"/>
</dbReference>
<dbReference type="InterPro" id="IPR016155">
    <property type="entry name" value="Mopterin_synth/thiamin_S_b"/>
</dbReference>
<keyword evidence="2" id="KW-1185">Reference proteome</keyword>
<dbReference type="PANTHER" id="PTHR34472">
    <property type="entry name" value="SULFUR CARRIER PROTEIN THIS"/>
    <property type="match status" value="1"/>
</dbReference>
<dbReference type="InterPro" id="IPR003749">
    <property type="entry name" value="ThiS/MoaD-like"/>
</dbReference>
<dbReference type="Gene3D" id="3.10.20.30">
    <property type="match status" value="1"/>
</dbReference>
<dbReference type="Pfam" id="PF02597">
    <property type="entry name" value="ThiS"/>
    <property type="match status" value="1"/>
</dbReference>